<dbReference type="PRINTS" id="PR00455">
    <property type="entry name" value="HTHTETR"/>
</dbReference>
<dbReference type="InterPro" id="IPR001647">
    <property type="entry name" value="HTH_TetR"/>
</dbReference>
<dbReference type="Pfam" id="PF00440">
    <property type="entry name" value="TetR_N"/>
    <property type="match status" value="1"/>
</dbReference>
<dbReference type="InterPro" id="IPR054129">
    <property type="entry name" value="DesT_TetR_C"/>
</dbReference>
<dbReference type="Proteomes" id="UP000239485">
    <property type="component" value="Unassembled WGS sequence"/>
</dbReference>
<dbReference type="PANTHER" id="PTHR30055:SF227">
    <property type="entry name" value="TRANSCRIPTIONAL REGULATORY PROTEIN (PROBABLY TETR-FAMILY)-RELATED"/>
    <property type="match status" value="1"/>
</dbReference>
<dbReference type="Pfam" id="PF21943">
    <property type="entry name" value="TetR_C_46"/>
    <property type="match status" value="1"/>
</dbReference>
<feature type="DNA-binding region" description="H-T-H motif" evidence="4">
    <location>
        <begin position="36"/>
        <end position="55"/>
    </location>
</feature>
<dbReference type="InterPro" id="IPR050109">
    <property type="entry name" value="HTH-type_TetR-like_transc_reg"/>
</dbReference>
<dbReference type="InterPro" id="IPR009057">
    <property type="entry name" value="Homeodomain-like_sf"/>
</dbReference>
<feature type="compositionally biased region" description="Basic and acidic residues" evidence="5">
    <location>
        <begin position="217"/>
        <end position="226"/>
    </location>
</feature>
<gene>
    <name evidence="7" type="ORF">CLV92_10470</name>
</gene>
<dbReference type="Gene3D" id="1.10.357.10">
    <property type="entry name" value="Tetracycline Repressor, domain 2"/>
    <property type="match status" value="1"/>
</dbReference>
<dbReference type="InterPro" id="IPR023772">
    <property type="entry name" value="DNA-bd_HTH_TetR-type_CS"/>
</dbReference>
<protein>
    <submittedName>
        <fullName evidence="7">AcrR family transcriptional regulator</fullName>
    </submittedName>
</protein>
<feature type="domain" description="HTH tetR-type" evidence="6">
    <location>
        <begin position="13"/>
        <end position="73"/>
    </location>
</feature>
<evidence type="ECO:0000313" key="7">
    <source>
        <dbReference type="EMBL" id="PPK97252.1"/>
    </source>
</evidence>
<evidence type="ECO:0000256" key="1">
    <source>
        <dbReference type="ARBA" id="ARBA00023015"/>
    </source>
</evidence>
<dbReference type="SUPFAM" id="SSF46689">
    <property type="entry name" value="Homeodomain-like"/>
    <property type="match status" value="1"/>
</dbReference>
<keyword evidence="2 4" id="KW-0238">DNA-binding</keyword>
<dbReference type="GO" id="GO:0003700">
    <property type="term" value="F:DNA-binding transcription factor activity"/>
    <property type="evidence" value="ECO:0007669"/>
    <property type="project" value="TreeGrafter"/>
</dbReference>
<dbReference type="EMBL" id="PTJD01000004">
    <property type="protein sequence ID" value="PPK97252.1"/>
    <property type="molecule type" value="Genomic_DNA"/>
</dbReference>
<proteinExistence type="predicted"/>
<organism evidence="7 8">
    <name type="scientific">Kineococcus xinjiangensis</name>
    <dbReference type="NCBI Taxonomy" id="512762"/>
    <lineage>
        <taxon>Bacteria</taxon>
        <taxon>Bacillati</taxon>
        <taxon>Actinomycetota</taxon>
        <taxon>Actinomycetes</taxon>
        <taxon>Kineosporiales</taxon>
        <taxon>Kineosporiaceae</taxon>
        <taxon>Kineococcus</taxon>
    </lineage>
</organism>
<comment type="caution">
    <text evidence="7">The sequence shown here is derived from an EMBL/GenBank/DDBJ whole genome shotgun (WGS) entry which is preliminary data.</text>
</comment>
<evidence type="ECO:0000256" key="3">
    <source>
        <dbReference type="ARBA" id="ARBA00023163"/>
    </source>
</evidence>
<keyword evidence="1" id="KW-0805">Transcription regulation</keyword>
<dbReference type="PANTHER" id="PTHR30055">
    <property type="entry name" value="HTH-TYPE TRANSCRIPTIONAL REGULATOR RUTR"/>
    <property type="match status" value="1"/>
</dbReference>
<sequence length="226" mass="24152">MSGARPRARMTGSQRREQLVGVGRSLFALRGVEGTSVEEIAASAGVSKPVVYEHFGGKEGLYAVVVDREMQTLLAAITGALNGRGSPRVLLERATLALLDYVEGSSDGFRILVRDSPVAQSTGSFASLISDIASQVEHLLVDTFAARGFPPQMAPIHAQMLVGMVAMTGQWWLDDQLDDQPDGSRPSKEEVAAHIVNLAWNGLSGLERSPSLSGSAVRERRGAPRD</sequence>
<dbReference type="PROSITE" id="PS50977">
    <property type="entry name" value="HTH_TETR_2"/>
    <property type="match status" value="1"/>
</dbReference>
<accession>A0A2S6ISM5</accession>
<reference evidence="7 8" key="1">
    <citation type="submission" date="2018-02" db="EMBL/GenBank/DDBJ databases">
        <title>Genomic Encyclopedia of Archaeal and Bacterial Type Strains, Phase II (KMG-II): from individual species to whole genera.</title>
        <authorList>
            <person name="Goeker M."/>
        </authorList>
    </citation>
    <scope>NUCLEOTIDE SEQUENCE [LARGE SCALE GENOMIC DNA]</scope>
    <source>
        <strain evidence="7 8">DSM 22857</strain>
    </source>
</reference>
<dbReference type="GO" id="GO:0000976">
    <property type="term" value="F:transcription cis-regulatory region binding"/>
    <property type="evidence" value="ECO:0007669"/>
    <property type="project" value="TreeGrafter"/>
</dbReference>
<name>A0A2S6ISM5_9ACTN</name>
<dbReference type="SUPFAM" id="SSF48498">
    <property type="entry name" value="Tetracyclin repressor-like, C-terminal domain"/>
    <property type="match status" value="1"/>
</dbReference>
<evidence type="ECO:0000256" key="5">
    <source>
        <dbReference type="SAM" id="MobiDB-lite"/>
    </source>
</evidence>
<dbReference type="AlphaFoldDB" id="A0A2S6ISM5"/>
<dbReference type="InterPro" id="IPR036271">
    <property type="entry name" value="Tet_transcr_reg_TetR-rel_C_sf"/>
</dbReference>
<feature type="region of interest" description="Disordered" evidence="5">
    <location>
        <begin position="204"/>
        <end position="226"/>
    </location>
</feature>
<evidence type="ECO:0000313" key="8">
    <source>
        <dbReference type="Proteomes" id="UP000239485"/>
    </source>
</evidence>
<keyword evidence="8" id="KW-1185">Reference proteome</keyword>
<evidence type="ECO:0000256" key="4">
    <source>
        <dbReference type="PROSITE-ProRule" id="PRU00335"/>
    </source>
</evidence>
<keyword evidence="3" id="KW-0804">Transcription</keyword>
<evidence type="ECO:0000259" key="6">
    <source>
        <dbReference type="PROSITE" id="PS50977"/>
    </source>
</evidence>
<dbReference type="PROSITE" id="PS01081">
    <property type="entry name" value="HTH_TETR_1"/>
    <property type="match status" value="1"/>
</dbReference>
<evidence type="ECO:0000256" key="2">
    <source>
        <dbReference type="ARBA" id="ARBA00023125"/>
    </source>
</evidence>